<evidence type="ECO:0000313" key="3">
    <source>
        <dbReference type="Proteomes" id="UP000001823"/>
    </source>
</evidence>
<dbReference type="Gene3D" id="1.25.40.10">
    <property type="entry name" value="Tetratricopeptide repeat domain"/>
    <property type="match status" value="2"/>
</dbReference>
<accession>A0A0H2YS41</accession>
<dbReference type="InterPro" id="IPR001387">
    <property type="entry name" value="Cro/C1-type_HTH"/>
</dbReference>
<dbReference type="Proteomes" id="UP000001823">
    <property type="component" value="Chromosome"/>
</dbReference>
<organism evidence="2 3">
    <name type="scientific">Clostridium perfringens (strain ATCC 13124 / DSM 756 / JCM 1290 / NCIMB 6125 / NCTC 8237 / Type A)</name>
    <dbReference type="NCBI Taxonomy" id="195103"/>
    <lineage>
        <taxon>Bacteria</taxon>
        <taxon>Bacillati</taxon>
        <taxon>Bacillota</taxon>
        <taxon>Clostridia</taxon>
        <taxon>Eubacteriales</taxon>
        <taxon>Clostridiaceae</taxon>
        <taxon>Clostridium</taxon>
    </lineage>
</organism>
<dbReference type="HOGENOM" id="CLU_651668_0_0_9"/>
<dbReference type="KEGG" id="cpf:CPF_1699"/>
<dbReference type="PROSITE" id="PS50943">
    <property type="entry name" value="HTH_CROC1"/>
    <property type="match status" value="1"/>
</dbReference>
<dbReference type="eggNOG" id="COG1396">
    <property type="taxonomic scope" value="Bacteria"/>
</dbReference>
<dbReference type="SUPFAM" id="SSF48452">
    <property type="entry name" value="TPR-like"/>
    <property type="match status" value="2"/>
</dbReference>
<dbReference type="STRING" id="195103.CPF_1699"/>
<dbReference type="AlphaFoldDB" id="A0A0H2YS41"/>
<dbReference type="GO" id="GO:0003677">
    <property type="term" value="F:DNA binding"/>
    <property type="evidence" value="ECO:0007669"/>
    <property type="project" value="InterPro"/>
</dbReference>
<dbReference type="EMBL" id="CP000246">
    <property type="protein sequence ID" value="ABG83806.1"/>
    <property type="molecule type" value="Genomic_DNA"/>
</dbReference>
<name>A0A0H2YS41_CLOP1</name>
<gene>
    <name evidence="2" type="ordered locus">CPF_1699</name>
</gene>
<dbReference type="GeneID" id="93002014"/>
<dbReference type="RefSeq" id="WP_003457274.1">
    <property type="nucleotide sequence ID" value="NC_008261.1"/>
</dbReference>
<dbReference type="SUPFAM" id="SSF47413">
    <property type="entry name" value="lambda repressor-like DNA-binding domains"/>
    <property type="match status" value="1"/>
</dbReference>
<dbReference type="InterPro" id="IPR010982">
    <property type="entry name" value="Lambda_DNA-bd_dom_sf"/>
</dbReference>
<evidence type="ECO:0000259" key="1">
    <source>
        <dbReference type="PROSITE" id="PS50943"/>
    </source>
</evidence>
<proteinExistence type="predicted"/>
<dbReference type="SMART" id="SM00530">
    <property type="entry name" value="HTH_XRE"/>
    <property type="match status" value="1"/>
</dbReference>
<feature type="domain" description="HTH cro/C1-type" evidence="1">
    <location>
        <begin position="10"/>
        <end position="63"/>
    </location>
</feature>
<dbReference type="PaxDb" id="195103-CPF_1699"/>
<dbReference type="CDD" id="cd00093">
    <property type="entry name" value="HTH_XRE"/>
    <property type="match status" value="1"/>
</dbReference>
<reference evidence="2 3" key="1">
    <citation type="journal article" date="2006" name="Genome Res.">
        <title>Skewed genomic variability in strains of the toxigenic bacterial pathogen, Clostridium perfringens.</title>
        <authorList>
            <person name="Myers G.S."/>
            <person name="Rasko D.A."/>
            <person name="Cheung J.K."/>
            <person name="Ravel J."/>
            <person name="Seshadri R."/>
            <person name="Deboy R.T."/>
            <person name="Ren Q."/>
            <person name="Varga J."/>
            <person name="Awad M.M."/>
            <person name="Brinkac L.M."/>
            <person name="Daugherty S.C."/>
            <person name="Haft D.H."/>
            <person name="Dodson R.J."/>
            <person name="Madupu R."/>
            <person name="Nelson W.C."/>
            <person name="Rosovitz M.J."/>
            <person name="Sullivan S.A."/>
            <person name="Khouri H."/>
            <person name="Dimitrov G.I."/>
            <person name="Watkins K.L."/>
            <person name="Mulligan S."/>
            <person name="Benton J."/>
            <person name="Radune D."/>
            <person name="Fisher D.J."/>
            <person name="Atkins H.S."/>
            <person name="Hiscox T."/>
            <person name="Jost B.H."/>
            <person name="Billington S.J."/>
            <person name="Songer J.G."/>
            <person name="McClane B.A."/>
            <person name="Titball R.W."/>
            <person name="Rood J.I."/>
            <person name="Melville S.B."/>
            <person name="Paulsen I.T."/>
        </authorList>
    </citation>
    <scope>NUCLEOTIDE SEQUENCE [LARGE SCALE GENOMIC DNA]</scope>
    <source>
        <strain evidence="3">ATCC 13124 / DSM 756 / JCM 1290 / NCIMB 6125 / NCTC 8237 / S 107 / Type A</strain>
    </source>
</reference>
<sequence>MDFLSTGEKIKRARIYKGLTLKQLCEDDISISRMSCIENGKVKADKWVLELVAKRLDLDLEYLLCDDITQLNNSIDKYIQKKVLTESEADEIKEYLEYSLSKEYEDISAKLMHILFINYTNIREFKKAKDLLNEYSNIYESNKESKRLYYEDLALYFTVRKNFADAITYYNMLLDFLLKDGIEKNNELYIKNATALAICNYRVGNIEKSREIIKDIFSIHGIDLNSKCLGEAQGILAILALLEGNSEEFERNYTYYKEKIDCNSYNWKRINSLIIDAFLKCGKYEEAQKLTEESIEQVNKEDKIGYIELLLFIINVYNANGCIESVKEYCELSLELAINKNNMFFIERSYYFKAELSKNERNDMQWEMYMNLATDLLLKFGTYEEKRERYLEMADLYHYLDDTNEALKYLSFAIKEVDNLY</sequence>
<protein>
    <recommendedName>
        <fullName evidence="1">HTH cro/C1-type domain-containing protein</fullName>
    </recommendedName>
</protein>
<dbReference type="InterPro" id="IPR011990">
    <property type="entry name" value="TPR-like_helical_dom_sf"/>
</dbReference>
<keyword evidence="3" id="KW-1185">Reference proteome</keyword>
<evidence type="ECO:0000313" key="2">
    <source>
        <dbReference type="EMBL" id="ABG83806.1"/>
    </source>
</evidence>